<reference evidence="6" key="1">
    <citation type="submission" date="2022-05" db="EMBL/GenBank/DDBJ databases">
        <authorList>
            <person name="Okamura Y."/>
        </authorList>
    </citation>
    <scope>NUCLEOTIDE SEQUENCE</scope>
</reference>
<dbReference type="Pfam" id="PF00468">
    <property type="entry name" value="Ribosomal_L34"/>
    <property type="match status" value="1"/>
</dbReference>
<evidence type="ECO:0000256" key="5">
    <source>
        <dbReference type="ARBA" id="ARBA00035434"/>
    </source>
</evidence>
<keyword evidence="7" id="KW-1185">Reference proteome</keyword>
<accession>A0A9P0T851</accession>
<dbReference type="Gene3D" id="1.10.287.3980">
    <property type="match status" value="1"/>
</dbReference>
<dbReference type="InterPro" id="IPR000271">
    <property type="entry name" value="Ribosomal_bL34"/>
</dbReference>
<proteinExistence type="inferred from homology"/>
<sequence>MLHRFISAVFQPFKQGLFLAQPPSSSLVKPESCLLSLVRTKVRCYFPRPNEVKRVRRHGWEKRMSSQNGRRVIMRRLLKGRHVLTH</sequence>
<gene>
    <name evidence="6" type="ORF">PIBRA_LOCUS4016</name>
</gene>
<dbReference type="NCBIfam" id="TIGR01030">
    <property type="entry name" value="rpmH_bact"/>
    <property type="match status" value="1"/>
</dbReference>
<organism evidence="6 7">
    <name type="scientific">Pieris brassicae</name>
    <name type="common">White butterfly</name>
    <name type="synonym">Large white butterfly</name>
    <dbReference type="NCBI Taxonomy" id="7116"/>
    <lineage>
        <taxon>Eukaryota</taxon>
        <taxon>Metazoa</taxon>
        <taxon>Ecdysozoa</taxon>
        <taxon>Arthropoda</taxon>
        <taxon>Hexapoda</taxon>
        <taxon>Insecta</taxon>
        <taxon>Pterygota</taxon>
        <taxon>Neoptera</taxon>
        <taxon>Endopterygota</taxon>
        <taxon>Lepidoptera</taxon>
        <taxon>Glossata</taxon>
        <taxon>Ditrysia</taxon>
        <taxon>Papilionoidea</taxon>
        <taxon>Pieridae</taxon>
        <taxon>Pierinae</taxon>
        <taxon>Pieris</taxon>
    </lineage>
</organism>
<dbReference type="GO" id="GO:0006412">
    <property type="term" value="P:translation"/>
    <property type="evidence" value="ECO:0007669"/>
    <property type="project" value="InterPro"/>
</dbReference>
<evidence type="ECO:0000313" key="7">
    <source>
        <dbReference type="Proteomes" id="UP001152562"/>
    </source>
</evidence>
<evidence type="ECO:0000313" key="6">
    <source>
        <dbReference type="EMBL" id="CAH4022680.1"/>
    </source>
</evidence>
<evidence type="ECO:0000256" key="1">
    <source>
        <dbReference type="ARBA" id="ARBA00010111"/>
    </source>
</evidence>
<keyword evidence="3" id="KW-0687">Ribonucleoprotein</keyword>
<comment type="caution">
    <text evidence="6">The sequence shown here is derived from an EMBL/GenBank/DDBJ whole genome shotgun (WGS) entry which is preliminary data.</text>
</comment>
<evidence type="ECO:0000256" key="3">
    <source>
        <dbReference type="ARBA" id="ARBA00023274"/>
    </source>
</evidence>
<dbReference type="AlphaFoldDB" id="A0A9P0T851"/>
<comment type="similarity">
    <text evidence="1">Belongs to the bacterial ribosomal protein bL34 family.</text>
</comment>
<dbReference type="GO" id="GO:0005762">
    <property type="term" value="C:mitochondrial large ribosomal subunit"/>
    <property type="evidence" value="ECO:0007669"/>
    <property type="project" value="TreeGrafter"/>
</dbReference>
<evidence type="ECO:0000256" key="2">
    <source>
        <dbReference type="ARBA" id="ARBA00022980"/>
    </source>
</evidence>
<dbReference type="PANTHER" id="PTHR14503:SF4">
    <property type="entry name" value="LARGE RIBOSOMAL SUBUNIT PROTEIN BL34M"/>
    <property type="match status" value="1"/>
</dbReference>
<dbReference type="PANTHER" id="PTHR14503">
    <property type="entry name" value="MITOCHONDRIAL RIBOSOMAL PROTEIN 34 FAMILY MEMBER"/>
    <property type="match status" value="1"/>
</dbReference>
<dbReference type="OrthoDB" id="431691at2759"/>
<dbReference type="Proteomes" id="UP001152562">
    <property type="component" value="Unassembled WGS sequence"/>
</dbReference>
<evidence type="ECO:0000256" key="4">
    <source>
        <dbReference type="ARBA" id="ARBA00035274"/>
    </source>
</evidence>
<keyword evidence="2" id="KW-0689">Ribosomal protein</keyword>
<dbReference type="FunFam" id="1.10.287.3980:FF:000001">
    <property type="entry name" value="Mitochondrial ribosomal protein L34"/>
    <property type="match status" value="1"/>
</dbReference>
<dbReference type="EMBL" id="CALOZG010000004">
    <property type="protein sequence ID" value="CAH4022680.1"/>
    <property type="molecule type" value="Genomic_DNA"/>
</dbReference>
<name>A0A9P0T851_PIEBR</name>
<protein>
    <recommendedName>
        <fullName evidence="4">Large ribosomal subunit protein bL34m</fullName>
    </recommendedName>
    <alternativeName>
        <fullName evidence="5">39S ribosomal protein L34, mitochondrial</fullName>
    </alternativeName>
</protein>
<dbReference type="GO" id="GO:0003735">
    <property type="term" value="F:structural constituent of ribosome"/>
    <property type="evidence" value="ECO:0007669"/>
    <property type="project" value="InterPro"/>
</dbReference>